<keyword evidence="4" id="KW-0813">Transport</keyword>
<dbReference type="Gene3D" id="2.60.15.10">
    <property type="entry name" value="F0F1 ATP synthase delta/epsilon subunit, N-terminal"/>
    <property type="match status" value="1"/>
</dbReference>
<dbReference type="PANTHER" id="PTHR13822">
    <property type="entry name" value="ATP SYNTHASE DELTA/EPSILON CHAIN"/>
    <property type="match status" value="1"/>
</dbReference>
<dbReference type="AlphaFoldDB" id="A0A1M6YBY6"/>
<dbReference type="InterPro" id="IPR036771">
    <property type="entry name" value="ATPsynth_dsu/esu_N"/>
</dbReference>
<evidence type="ECO:0000313" key="11">
    <source>
        <dbReference type="Proteomes" id="UP000184130"/>
    </source>
</evidence>
<comment type="similarity">
    <text evidence="3">Belongs to the ATPase epsilon chain family.</text>
</comment>
<comment type="subcellular location">
    <subcellularLocation>
        <location evidence="2">Endomembrane system</location>
        <topology evidence="2">Peripheral membrane protein</topology>
    </subcellularLocation>
</comment>
<dbReference type="OrthoDB" id="5294255at2"/>
<dbReference type="Proteomes" id="UP000184130">
    <property type="component" value="Unassembled WGS sequence"/>
</dbReference>
<proteinExistence type="inferred from homology"/>
<dbReference type="CDD" id="cd12152">
    <property type="entry name" value="F1-ATPase_delta"/>
    <property type="match status" value="1"/>
</dbReference>
<dbReference type="EMBL" id="FRBD01000026">
    <property type="protein sequence ID" value="SHL15778.1"/>
    <property type="molecule type" value="Genomic_DNA"/>
</dbReference>
<accession>A0A1M6YBY6</accession>
<evidence type="ECO:0000259" key="9">
    <source>
        <dbReference type="Pfam" id="PF02823"/>
    </source>
</evidence>
<organism evidence="10 11">
    <name type="scientific">Xylanibacter ruminicola</name>
    <name type="common">Prevotella ruminicola</name>
    <dbReference type="NCBI Taxonomy" id="839"/>
    <lineage>
        <taxon>Bacteria</taxon>
        <taxon>Pseudomonadati</taxon>
        <taxon>Bacteroidota</taxon>
        <taxon>Bacteroidia</taxon>
        <taxon>Bacteroidales</taxon>
        <taxon>Prevotellaceae</taxon>
        <taxon>Xylanibacter</taxon>
    </lineage>
</organism>
<dbReference type="GO" id="GO:0045259">
    <property type="term" value="C:proton-transporting ATP synthase complex"/>
    <property type="evidence" value="ECO:0007669"/>
    <property type="project" value="UniProtKB-KW"/>
</dbReference>
<feature type="domain" description="ATP synthase F1 complex delta/epsilon subunit N-terminal" evidence="9">
    <location>
        <begin position="2"/>
        <end position="78"/>
    </location>
</feature>
<gene>
    <name evidence="10" type="ORF">SAMN05216463_1267</name>
</gene>
<evidence type="ECO:0000256" key="3">
    <source>
        <dbReference type="ARBA" id="ARBA00005712"/>
    </source>
</evidence>
<dbReference type="GO" id="GO:0012505">
    <property type="term" value="C:endomembrane system"/>
    <property type="evidence" value="ECO:0007669"/>
    <property type="project" value="UniProtKB-SubCell"/>
</dbReference>
<reference evidence="10 11" key="1">
    <citation type="submission" date="2016-11" db="EMBL/GenBank/DDBJ databases">
        <authorList>
            <person name="Jaros S."/>
            <person name="Januszkiewicz K."/>
            <person name="Wedrychowicz H."/>
        </authorList>
    </citation>
    <scope>NUCLEOTIDE SEQUENCE [LARGE SCALE GENOMIC DNA]</scope>
    <source>
        <strain evidence="10 11">KHT3</strain>
    </source>
</reference>
<keyword evidence="5" id="KW-0406">Ion transport</keyword>
<sequence length="84" mass="9073">MLQLKIVSPEKIEFDGAVESVLVPGTMGQFEILTDHAPIISTLQGGEVVYTTAEGKQQLEIQGGFVAVQKNEVSLCVELKANKE</sequence>
<dbReference type="InterPro" id="IPR020546">
    <property type="entry name" value="ATP_synth_F1_dsu/esu_N"/>
</dbReference>
<keyword evidence="8" id="KW-0066">ATP synthesis</keyword>
<comment type="function">
    <text evidence="1">Produces ATP from ADP in the presence of a proton gradient across the membrane.</text>
</comment>
<evidence type="ECO:0000313" key="10">
    <source>
        <dbReference type="EMBL" id="SHL15778.1"/>
    </source>
</evidence>
<keyword evidence="6" id="KW-0472">Membrane</keyword>
<evidence type="ECO:0000256" key="4">
    <source>
        <dbReference type="ARBA" id="ARBA00022448"/>
    </source>
</evidence>
<dbReference type="Pfam" id="PF02823">
    <property type="entry name" value="ATP-synt_DE_N"/>
    <property type="match status" value="1"/>
</dbReference>
<evidence type="ECO:0000256" key="5">
    <source>
        <dbReference type="ARBA" id="ARBA00023065"/>
    </source>
</evidence>
<evidence type="ECO:0000256" key="2">
    <source>
        <dbReference type="ARBA" id="ARBA00004184"/>
    </source>
</evidence>
<evidence type="ECO:0000256" key="1">
    <source>
        <dbReference type="ARBA" id="ARBA00003543"/>
    </source>
</evidence>
<evidence type="ECO:0000256" key="6">
    <source>
        <dbReference type="ARBA" id="ARBA00023136"/>
    </source>
</evidence>
<protein>
    <submittedName>
        <fullName evidence="10">F-type H+-transporting ATPase subunit epsilon</fullName>
    </submittedName>
</protein>
<dbReference type="GO" id="GO:0046933">
    <property type="term" value="F:proton-transporting ATP synthase activity, rotational mechanism"/>
    <property type="evidence" value="ECO:0007669"/>
    <property type="project" value="InterPro"/>
</dbReference>
<dbReference type="SUPFAM" id="SSF51344">
    <property type="entry name" value="Epsilon subunit of F1F0-ATP synthase N-terminal domain"/>
    <property type="match status" value="1"/>
</dbReference>
<keyword evidence="7" id="KW-0139">CF(1)</keyword>
<dbReference type="RefSeq" id="WP_073210947.1">
    <property type="nucleotide sequence ID" value="NZ_FRBD01000026.1"/>
</dbReference>
<evidence type="ECO:0000256" key="7">
    <source>
        <dbReference type="ARBA" id="ARBA00023196"/>
    </source>
</evidence>
<dbReference type="PANTHER" id="PTHR13822:SF10">
    <property type="entry name" value="ATP SYNTHASE EPSILON CHAIN, CHLOROPLASTIC"/>
    <property type="match status" value="1"/>
</dbReference>
<dbReference type="InterPro" id="IPR001469">
    <property type="entry name" value="ATP_synth_F1_dsu/esu"/>
</dbReference>
<evidence type="ECO:0000256" key="8">
    <source>
        <dbReference type="ARBA" id="ARBA00023310"/>
    </source>
</evidence>
<name>A0A1M6YBY6_XYLRU</name>